<dbReference type="InterPro" id="IPR036768">
    <property type="entry name" value="PolIII_chi_sf"/>
</dbReference>
<dbReference type="Proteomes" id="UP000029629">
    <property type="component" value="Unassembled WGS sequence"/>
</dbReference>
<evidence type="ECO:0000313" key="2">
    <source>
        <dbReference type="Proteomes" id="UP000029629"/>
    </source>
</evidence>
<accession>A0A096BBX2</accession>
<dbReference type="GO" id="GO:0003887">
    <property type="term" value="F:DNA-directed DNA polymerase activity"/>
    <property type="evidence" value="ECO:0007669"/>
    <property type="project" value="InterPro"/>
</dbReference>
<gene>
    <name evidence="1" type="ORF">HMPREF2130_05880</name>
</gene>
<reference evidence="1 2" key="1">
    <citation type="submission" date="2014-07" db="EMBL/GenBank/DDBJ databases">
        <authorList>
            <person name="McCorrison J."/>
            <person name="Sanka R."/>
            <person name="Torralba M."/>
            <person name="Gillis M."/>
            <person name="Haft D.H."/>
            <person name="Methe B."/>
            <person name="Sutton G."/>
            <person name="Nelson K.E."/>
        </authorList>
    </citation>
    <scope>NUCLEOTIDE SEQUENCE [LARGE SCALE GENOMIC DNA]</scope>
    <source>
        <strain evidence="1 2">DNF00040</strain>
    </source>
</reference>
<dbReference type="GO" id="GO:0006260">
    <property type="term" value="P:DNA replication"/>
    <property type="evidence" value="ECO:0007669"/>
    <property type="project" value="InterPro"/>
</dbReference>
<keyword evidence="2" id="KW-1185">Reference proteome</keyword>
<name>A0A096BBX2_9BURK</name>
<dbReference type="GO" id="GO:0003677">
    <property type="term" value="F:DNA binding"/>
    <property type="evidence" value="ECO:0007669"/>
    <property type="project" value="InterPro"/>
</dbReference>
<dbReference type="OrthoDB" id="5297568at2"/>
<keyword evidence="1" id="KW-0808">Transferase</keyword>
<dbReference type="Pfam" id="PF04364">
    <property type="entry name" value="DNA_pol3_chi"/>
    <property type="match status" value="1"/>
</dbReference>
<dbReference type="PANTHER" id="PTHR38767:SF1">
    <property type="entry name" value="DNA POLYMERASE III SUBUNIT CHI"/>
    <property type="match status" value="1"/>
</dbReference>
<dbReference type="EMBL" id="JRNI01000021">
    <property type="protein sequence ID" value="KGF30664.1"/>
    <property type="molecule type" value="Genomic_DNA"/>
</dbReference>
<dbReference type="Gene3D" id="3.40.50.10110">
    <property type="entry name" value="DNA polymerase III subunit chi"/>
    <property type="match status" value="1"/>
</dbReference>
<dbReference type="PANTHER" id="PTHR38767">
    <property type="entry name" value="DNA POLYMERASE III SUBUNIT CHI"/>
    <property type="match status" value="1"/>
</dbReference>
<dbReference type="GO" id="GO:0016301">
    <property type="term" value="F:kinase activity"/>
    <property type="evidence" value="ECO:0007669"/>
    <property type="project" value="UniProtKB-KW"/>
</dbReference>
<dbReference type="GO" id="GO:0032298">
    <property type="term" value="P:positive regulation of DNA-templated DNA replication initiation"/>
    <property type="evidence" value="ECO:0007669"/>
    <property type="project" value="TreeGrafter"/>
</dbReference>
<dbReference type="eggNOG" id="COG2927">
    <property type="taxonomic scope" value="Bacteria"/>
</dbReference>
<comment type="caution">
    <text evidence="1">The sequence shown here is derived from an EMBL/GenBank/DDBJ whole genome shotgun (WGS) entry which is preliminary data.</text>
</comment>
<dbReference type="RefSeq" id="WP_036559012.1">
    <property type="nucleotide sequence ID" value="NZ_JRNI01000021.1"/>
</dbReference>
<sequence length="162" mass="18490">MSVRVYFAFGVRHRIQQAALTAAKNYRSAKKILVYSSEQKRLDGFSRMLWDVAPTAFVPHEQVESAAHLAQLIHEDWGHEQQLAPVLLVQDPSLLAASELAAIAEEVWLLNLDLACPPHYTQFACVLEIVSEHEQDKQYARNRWKHYRNDGANLIAHQMTSN</sequence>
<keyword evidence="1" id="KW-0418">Kinase</keyword>
<protein>
    <submittedName>
        <fullName evidence="1">Histidine kinase</fullName>
    </submittedName>
</protein>
<dbReference type="AlphaFoldDB" id="A0A096BBX2"/>
<dbReference type="SUPFAM" id="SSF102400">
    <property type="entry name" value="DNA polymerase III chi subunit"/>
    <property type="match status" value="1"/>
</dbReference>
<organism evidence="1 2">
    <name type="scientific">Oligella urethralis DNF00040</name>
    <dbReference type="NCBI Taxonomy" id="1401065"/>
    <lineage>
        <taxon>Bacteria</taxon>
        <taxon>Pseudomonadati</taxon>
        <taxon>Pseudomonadota</taxon>
        <taxon>Betaproteobacteria</taxon>
        <taxon>Burkholderiales</taxon>
        <taxon>Alcaligenaceae</taxon>
        <taxon>Oligella</taxon>
    </lineage>
</organism>
<proteinExistence type="predicted"/>
<dbReference type="InterPro" id="IPR007459">
    <property type="entry name" value="DNA_pol3_chi"/>
</dbReference>
<evidence type="ECO:0000313" key="1">
    <source>
        <dbReference type="EMBL" id="KGF30664.1"/>
    </source>
</evidence>